<evidence type="ECO:0000313" key="3">
    <source>
        <dbReference type="Proteomes" id="UP000583127"/>
    </source>
</evidence>
<proteinExistence type="predicted"/>
<dbReference type="AlphaFoldDB" id="A0A7X9X4X7"/>
<evidence type="ECO:0000313" key="2">
    <source>
        <dbReference type="EMBL" id="NML31486.1"/>
    </source>
</evidence>
<sequence length="296" mass="32545">MRRFTLVALTTAAVPTLATGATGCGFDSSTLQFSGTRLEQAKCLLQPDENDHQAPARGASLPAPLESLMTREFTLDTEKFRSYLHAHGISENDIGGPLDQPVSHSLANGHPAARYFVIHDTSLNVCTQTGKFSGSDSPSASSNLKQRWQDSEEAHLFITRDGKSIRPQGRDFSVPWRATKLEHVVGQRARGIFLHVENVQLRAVDLRPGESPLNGKGDCRNDRIAQTPGFTDAQYDRLALAYLDASSRARQWLVPAYHVAIDRGIADGHDDPRNFDLARWGRAVCEKLVALGEKCE</sequence>
<name>A0A7X9X4X7_9BURK</name>
<keyword evidence="3" id="KW-1185">Reference proteome</keyword>
<organism evidence="2 3">
    <name type="scientific">Paraburkholderia antibiotica</name>
    <dbReference type="NCBI Taxonomy" id="2728839"/>
    <lineage>
        <taxon>Bacteria</taxon>
        <taxon>Pseudomonadati</taxon>
        <taxon>Pseudomonadota</taxon>
        <taxon>Betaproteobacteria</taxon>
        <taxon>Burkholderiales</taxon>
        <taxon>Burkholderiaceae</taxon>
        <taxon>Paraburkholderia</taxon>
    </lineage>
</organism>
<evidence type="ECO:0000256" key="1">
    <source>
        <dbReference type="SAM" id="SignalP"/>
    </source>
</evidence>
<dbReference type="Proteomes" id="UP000583127">
    <property type="component" value="Unassembled WGS sequence"/>
</dbReference>
<gene>
    <name evidence="2" type="ORF">HHL14_11660</name>
</gene>
<accession>A0A7X9X4X7</accession>
<protein>
    <submittedName>
        <fullName evidence="2">Uncharacterized protein</fullName>
    </submittedName>
</protein>
<comment type="caution">
    <text evidence="2">The sequence shown here is derived from an EMBL/GenBank/DDBJ whole genome shotgun (WGS) entry which is preliminary data.</text>
</comment>
<reference evidence="2 3" key="1">
    <citation type="submission" date="2020-04" db="EMBL/GenBank/DDBJ databases">
        <title>Paraburkholderia sp. G-4-1-8 isolated from soil.</title>
        <authorList>
            <person name="Dahal R.H."/>
        </authorList>
    </citation>
    <scope>NUCLEOTIDE SEQUENCE [LARGE SCALE GENOMIC DNA]</scope>
    <source>
        <strain evidence="2 3">G-4-1-8</strain>
    </source>
</reference>
<dbReference type="EMBL" id="JABBFZ010000005">
    <property type="protein sequence ID" value="NML31486.1"/>
    <property type="molecule type" value="Genomic_DNA"/>
</dbReference>
<dbReference type="PROSITE" id="PS51257">
    <property type="entry name" value="PROKAR_LIPOPROTEIN"/>
    <property type="match status" value="1"/>
</dbReference>
<feature type="signal peptide" evidence="1">
    <location>
        <begin position="1"/>
        <end position="20"/>
    </location>
</feature>
<feature type="chain" id="PRO_5031423582" evidence="1">
    <location>
        <begin position="21"/>
        <end position="296"/>
    </location>
</feature>
<keyword evidence="1" id="KW-0732">Signal</keyword>